<name>A0A919RBQ9_9ACTN</name>
<dbReference type="Proteomes" id="UP000606172">
    <property type="component" value="Unassembled WGS sequence"/>
</dbReference>
<reference evidence="1" key="1">
    <citation type="submission" date="2021-01" db="EMBL/GenBank/DDBJ databases">
        <title>Whole genome shotgun sequence of Sinosporangium siamense NBRC 109515.</title>
        <authorList>
            <person name="Komaki H."/>
            <person name="Tamura T."/>
        </authorList>
    </citation>
    <scope>NUCLEOTIDE SEQUENCE</scope>
    <source>
        <strain evidence="1">NBRC 109515</strain>
    </source>
</reference>
<dbReference type="EMBL" id="BOOW01000007">
    <property type="protein sequence ID" value="GII90973.1"/>
    <property type="molecule type" value="Genomic_DNA"/>
</dbReference>
<evidence type="ECO:0000313" key="2">
    <source>
        <dbReference type="Proteomes" id="UP000606172"/>
    </source>
</evidence>
<sequence>MVRRGQCVGWPWGPWVGSRQGYVTTRPPRTFRTGVLGFVTLVFGGLIGRPVVSYPPGHESYREISNPCVMTNRHLSVFAQVNGCVNDESNRAL</sequence>
<accession>A0A919RBQ9</accession>
<keyword evidence="2" id="KW-1185">Reference proteome</keyword>
<evidence type="ECO:0000313" key="1">
    <source>
        <dbReference type="EMBL" id="GII90973.1"/>
    </source>
</evidence>
<protein>
    <submittedName>
        <fullName evidence="1">Uncharacterized protein</fullName>
    </submittedName>
</protein>
<dbReference type="AlphaFoldDB" id="A0A919RBQ9"/>
<gene>
    <name evidence="1" type="ORF">Ssi02_12040</name>
</gene>
<comment type="caution">
    <text evidence="1">The sequence shown here is derived from an EMBL/GenBank/DDBJ whole genome shotgun (WGS) entry which is preliminary data.</text>
</comment>
<organism evidence="1 2">
    <name type="scientific">Sinosporangium siamense</name>
    <dbReference type="NCBI Taxonomy" id="1367973"/>
    <lineage>
        <taxon>Bacteria</taxon>
        <taxon>Bacillati</taxon>
        <taxon>Actinomycetota</taxon>
        <taxon>Actinomycetes</taxon>
        <taxon>Streptosporangiales</taxon>
        <taxon>Streptosporangiaceae</taxon>
        <taxon>Sinosporangium</taxon>
    </lineage>
</organism>
<proteinExistence type="predicted"/>